<evidence type="ECO:0000313" key="4">
    <source>
        <dbReference type="Proteomes" id="UP000002725"/>
    </source>
</evidence>
<evidence type="ECO:0000256" key="1">
    <source>
        <dbReference type="SAM" id="Phobius"/>
    </source>
</evidence>
<dbReference type="SUPFAM" id="SSF101307">
    <property type="entry name" value="YutG-like"/>
    <property type="match status" value="1"/>
</dbReference>
<dbReference type="InterPro" id="IPR036681">
    <property type="entry name" value="PgpA-like_sf"/>
</dbReference>
<name>B4S3G6_PROA2</name>
<dbReference type="PANTHER" id="PTHR36305:SF1">
    <property type="entry name" value="PHOSPHATIDYLGLYCEROPHOSPHATASE A"/>
    <property type="match status" value="1"/>
</dbReference>
<keyword evidence="4" id="KW-1185">Reference proteome</keyword>
<dbReference type="PANTHER" id="PTHR36305">
    <property type="entry name" value="PHOSPHATIDYLGLYCEROPHOSPHATASE A"/>
    <property type="match status" value="1"/>
</dbReference>
<dbReference type="EMBL" id="CP001108">
    <property type="protein sequence ID" value="ACF46705.1"/>
    <property type="molecule type" value="Genomic_DNA"/>
</dbReference>
<reference evidence="3" key="1">
    <citation type="submission" date="2008-06" db="EMBL/GenBank/DDBJ databases">
        <title>Complete sequence of chromosome of Prosthecochloris aestuarii DSM 271.</title>
        <authorList>
            <consortium name="US DOE Joint Genome Institute"/>
            <person name="Lucas S."/>
            <person name="Copeland A."/>
            <person name="Lapidus A."/>
            <person name="Glavina del Rio T."/>
            <person name="Dalin E."/>
            <person name="Tice H."/>
            <person name="Bruce D."/>
            <person name="Goodwin L."/>
            <person name="Pitluck S."/>
            <person name="Schmutz J."/>
            <person name="Larimer F."/>
            <person name="Land M."/>
            <person name="Hauser L."/>
            <person name="Kyrpides N."/>
            <person name="Anderson I."/>
            <person name="Liu Z."/>
            <person name="Li T."/>
            <person name="Zhao F."/>
            <person name="Overmann J."/>
            <person name="Bryant D.A."/>
            <person name="Richardson P."/>
        </authorList>
    </citation>
    <scope>NUCLEOTIDE SEQUENCE [LARGE SCALE GENOMIC DNA]</scope>
    <source>
        <strain evidence="3">DSM 271</strain>
    </source>
</reference>
<dbReference type="CDD" id="cd06971">
    <property type="entry name" value="PgpA"/>
    <property type="match status" value="1"/>
</dbReference>
<dbReference type="PIRSF" id="PIRSF006162">
    <property type="entry name" value="PgpA"/>
    <property type="match status" value="1"/>
</dbReference>
<feature type="transmembrane region" description="Helical" evidence="1">
    <location>
        <begin position="52"/>
        <end position="72"/>
    </location>
</feature>
<dbReference type="eggNOG" id="COG1267">
    <property type="taxonomic scope" value="Bacteria"/>
</dbReference>
<dbReference type="GO" id="GO:0006629">
    <property type="term" value="P:lipid metabolic process"/>
    <property type="evidence" value="ECO:0007669"/>
    <property type="project" value="InterPro"/>
</dbReference>
<dbReference type="GO" id="GO:0008962">
    <property type="term" value="F:phosphatidylglycerophosphatase activity"/>
    <property type="evidence" value="ECO:0007669"/>
    <property type="project" value="InterPro"/>
</dbReference>
<keyword evidence="1" id="KW-0812">Transmembrane</keyword>
<feature type="domain" description="YutG/PgpA" evidence="2">
    <location>
        <begin position="18"/>
        <end position="154"/>
    </location>
</feature>
<protein>
    <submittedName>
        <fullName evidence="3">Phosphatidylglycerophosphatase A</fullName>
    </submittedName>
</protein>
<proteinExistence type="predicted"/>
<feature type="transmembrane region" description="Helical" evidence="1">
    <location>
        <begin position="21"/>
        <end position="46"/>
    </location>
</feature>
<dbReference type="AlphaFoldDB" id="B4S3G6"/>
<dbReference type="InterPro" id="IPR026037">
    <property type="entry name" value="PgpA"/>
</dbReference>
<evidence type="ECO:0000259" key="2">
    <source>
        <dbReference type="Pfam" id="PF04608"/>
    </source>
</evidence>
<dbReference type="KEGG" id="paa:Paes_1687"/>
<sequence>MSAQRSPFAMKLFMARFFGSCGGLGFFPVAPGTVTSFVAAAVYFLLPSLATAEVLIPLIVVAFLVGLMVSPVMESLYGHDPSQVTIDEVAGQWVAFLFLPHTWVTVVLGFAAFRFFDIVKPEPVNSAQRLAGGWGIMTDDILAGIYANLSVRIIVWALSFTALELPL</sequence>
<dbReference type="InterPro" id="IPR007686">
    <property type="entry name" value="YutG/PgpA"/>
</dbReference>
<feature type="transmembrane region" description="Helical" evidence="1">
    <location>
        <begin position="93"/>
        <end position="116"/>
    </location>
</feature>
<evidence type="ECO:0000313" key="3">
    <source>
        <dbReference type="EMBL" id="ACF46705.1"/>
    </source>
</evidence>
<dbReference type="STRING" id="290512.Paes_1687"/>
<organism evidence="3 4">
    <name type="scientific">Prosthecochloris aestuarii (strain DSM 271 / SK 413)</name>
    <dbReference type="NCBI Taxonomy" id="290512"/>
    <lineage>
        <taxon>Bacteria</taxon>
        <taxon>Pseudomonadati</taxon>
        <taxon>Chlorobiota</taxon>
        <taxon>Chlorobiia</taxon>
        <taxon>Chlorobiales</taxon>
        <taxon>Chlorobiaceae</taxon>
        <taxon>Prosthecochloris</taxon>
    </lineage>
</organism>
<dbReference type="RefSeq" id="WP_012506238.1">
    <property type="nucleotide sequence ID" value="NC_011059.1"/>
</dbReference>
<feature type="transmembrane region" description="Helical" evidence="1">
    <location>
        <begin position="141"/>
        <end position="163"/>
    </location>
</feature>
<keyword evidence="1" id="KW-1133">Transmembrane helix</keyword>
<dbReference type="Pfam" id="PF04608">
    <property type="entry name" value="PgpA"/>
    <property type="match status" value="1"/>
</dbReference>
<gene>
    <name evidence="3" type="ordered locus">Paes_1687</name>
</gene>
<dbReference type="Proteomes" id="UP000002725">
    <property type="component" value="Chromosome"/>
</dbReference>
<dbReference type="HOGENOM" id="CLU_103734_0_1_10"/>
<keyword evidence="1" id="KW-0472">Membrane</keyword>
<accession>B4S3G6</accession>